<feature type="domain" description="Endonuclease/exonuclease/phosphatase" evidence="1">
    <location>
        <begin position="50"/>
        <end position="134"/>
    </location>
</feature>
<evidence type="ECO:0000313" key="2">
    <source>
        <dbReference type="EMBL" id="CAB3990920.1"/>
    </source>
</evidence>
<dbReference type="InterPro" id="IPR036691">
    <property type="entry name" value="Endo/exonu/phosph_ase_sf"/>
</dbReference>
<sequence length="172" mass="19832">MIEDDLNLNLTHTSASQDSSNLECIFQTKTSHLKIMHLNTQSMVSTFNEFLLTVNSYPLDIIALSETWLKDNPQLMEYVPIPGHATEFRHREDIKGGGVGVYIKEDIKYKRHLDIEKLHPELEHLWLEVPGRNIHSKALVGVMYRSILVGVMYRSIRMLSTAKWLESLELVN</sequence>
<evidence type="ECO:0000313" key="3">
    <source>
        <dbReference type="Proteomes" id="UP001152795"/>
    </source>
</evidence>
<evidence type="ECO:0000259" key="1">
    <source>
        <dbReference type="Pfam" id="PF03372"/>
    </source>
</evidence>
<dbReference type="EMBL" id="CACRXK020001754">
    <property type="protein sequence ID" value="CAB3990920.1"/>
    <property type="molecule type" value="Genomic_DNA"/>
</dbReference>
<dbReference type="AlphaFoldDB" id="A0A7D9HR93"/>
<dbReference type="Pfam" id="PF03372">
    <property type="entry name" value="Exo_endo_phos"/>
    <property type="match status" value="1"/>
</dbReference>
<dbReference type="OrthoDB" id="5986507at2759"/>
<dbReference type="SUPFAM" id="SSF56219">
    <property type="entry name" value="DNase I-like"/>
    <property type="match status" value="1"/>
</dbReference>
<accession>A0A7D9HR93</accession>
<keyword evidence="3" id="KW-1185">Reference proteome</keyword>
<dbReference type="InterPro" id="IPR005135">
    <property type="entry name" value="Endo/exonuclease/phosphatase"/>
</dbReference>
<comment type="caution">
    <text evidence="2">The sequence shown here is derived from an EMBL/GenBank/DDBJ whole genome shotgun (WGS) entry which is preliminary data.</text>
</comment>
<name>A0A7D9HR93_PARCT</name>
<dbReference type="Gene3D" id="3.60.10.10">
    <property type="entry name" value="Endonuclease/exonuclease/phosphatase"/>
    <property type="match status" value="1"/>
</dbReference>
<proteinExistence type="predicted"/>
<organism evidence="2 3">
    <name type="scientific">Paramuricea clavata</name>
    <name type="common">Red gorgonian</name>
    <name type="synonym">Violescent sea-whip</name>
    <dbReference type="NCBI Taxonomy" id="317549"/>
    <lineage>
        <taxon>Eukaryota</taxon>
        <taxon>Metazoa</taxon>
        <taxon>Cnidaria</taxon>
        <taxon>Anthozoa</taxon>
        <taxon>Octocorallia</taxon>
        <taxon>Malacalcyonacea</taxon>
        <taxon>Plexauridae</taxon>
        <taxon>Paramuricea</taxon>
    </lineage>
</organism>
<protein>
    <recommendedName>
        <fullName evidence="1">Endonuclease/exonuclease/phosphatase domain-containing protein</fullName>
    </recommendedName>
</protein>
<reference evidence="2" key="1">
    <citation type="submission" date="2020-04" db="EMBL/GenBank/DDBJ databases">
        <authorList>
            <person name="Alioto T."/>
            <person name="Alioto T."/>
            <person name="Gomez Garrido J."/>
        </authorList>
    </citation>
    <scope>NUCLEOTIDE SEQUENCE</scope>
    <source>
        <strain evidence="2">A484AB</strain>
    </source>
</reference>
<dbReference type="Proteomes" id="UP001152795">
    <property type="component" value="Unassembled WGS sequence"/>
</dbReference>
<gene>
    <name evidence="2" type="ORF">PACLA_8A004751</name>
</gene>